<protein>
    <recommendedName>
        <fullName evidence="4">DUF3592 domain-containing protein</fullName>
    </recommendedName>
</protein>
<keyword evidence="1" id="KW-0472">Membrane</keyword>
<evidence type="ECO:0008006" key="4">
    <source>
        <dbReference type="Google" id="ProtNLM"/>
    </source>
</evidence>
<evidence type="ECO:0000313" key="3">
    <source>
        <dbReference type="Proteomes" id="UP000282674"/>
    </source>
</evidence>
<feature type="transmembrane region" description="Helical" evidence="1">
    <location>
        <begin position="163"/>
        <end position="186"/>
    </location>
</feature>
<reference evidence="2 3" key="1">
    <citation type="submission" date="2018-10" db="EMBL/GenBank/DDBJ databases">
        <title>Isolation from soil.</title>
        <authorList>
            <person name="Hu J."/>
        </authorList>
    </citation>
    <scope>NUCLEOTIDE SEQUENCE [LARGE SCALE GENOMIC DNA]</scope>
    <source>
        <strain evidence="2 3">NEAU-Ht49</strain>
    </source>
</reference>
<sequence length="316" mass="34290">MLTPGFDPTPRSVRRRLKALDKRDRAKLVEYGFGPLPALEHIAAEDEGAVLVDSVLALHTRMGGRPPRPEDEANAAEARRRARRFGNDVAKGRVALFERPRMGLPMVLVTWAVLWGIAVVFVPGGMFVTTLTAEWVTVLVVMGVFFLTVFTCAVFAGRGHFQAWLAILPILLVLFGVVSATSPLYLKEKGRDVQGEFVRAWTTAKGKRSEQRHCLVAFDDAGTRRAVKVDGCPDRFFTMEFPARGEHVPVAFVLSPGPVASHVGRKADLSVTWQASVAGTGLALLAALTAWGVTGAVRARRRDAAQVGSGHGITDQ</sequence>
<feature type="transmembrane region" description="Helical" evidence="1">
    <location>
        <begin position="271"/>
        <end position="293"/>
    </location>
</feature>
<dbReference type="AlphaFoldDB" id="A0A3M2LN62"/>
<evidence type="ECO:0000256" key="1">
    <source>
        <dbReference type="SAM" id="Phobius"/>
    </source>
</evidence>
<dbReference type="Proteomes" id="UP000282674">
    <property type="component" value="Unassembled WGS sequence"/>
</dbReference>
<accession>A0A3M2LN62</accession>
<dbReference type="OrthoDB" id="3472659at2"/>
<organism evidence="2 3">
    <name type="scientific">Actinomadura harenae</name>
    <dbReference type="NCBI Taxonomy" id="2483351"/>
    <lineage>
        <taxon>Bacteria</taxon>
        <taxon>Bacillati</taxon>
        <taxon>Actinomycetota</taxon>
        <taxon>Actinomycetes</taxon>
        <taxon>Streptosporangiales</taxon>
        <taxon>Thermomonosporaceae</taxon>
        <taxon>Actinomadura</taxon>
    </lineage>
</organism>
<proteinExistence type="predicted"/>
<keyword evidence="1" id="KW-1133">Transmembrane helix</keyword>
<evidence type="ECO:0000313" key="2">
    <source>
        <dbReference type="EMBL" id="RMI38877.1"/>
    </source>
</evidence>
<keyword evidence="1" id="KW-0812">Transmembrane</keyword>
<dbReference type="RefSeq" id="WP_122198088.1">
    <property type="nucleotide sequence ID" value="NZ_JBHSKC010000036.1"/>
</dbReference>
<name>A0A3M2LN62_9ACTN</name>
<keyword evidence="3" id="KW-1185">Reference proteome</keyword>
<feature type="transmembrane region" description="Helical" evidence="1">
    <location>
        <begin position="135"/>
        <end position="156"/>
    </location>
</feature>
<dbReference type="EMBL" id="RFFG01000077">
    <property type="protein sequence ID" value="RMI38877.1"/>
    <property type="molecule type" value="Genomic_DNA"/>
</dbReference>
<gene>
    <name evidence="2" type="ORF">EBO15_31370</name>
</gene>
<comment type="caution">
    <text evidence="2">The sequence shown here is derived from an EMBL/GenBank/DDBJ whole genome shotgun (WGS) entry which is preliminary data.</text>
</comment>
<feature type="transmembrane region" description="Helical" evidence="1">
    <location>
        <begin position="103"/>
        <end position="123"/>
    </location>
</feature>